<feature type="region of interest" description="Disordered" evidence="4">
    <location>
        <begin position="1439"/>
        <end position="1477"/>
    </location>
</feature>
<keyword evidence="3" id="KW-0040">ANK repeat</keyword>
<dbReference type="InterPro" id="IPR001611">
    <property type="entry name" value="Leu-rich_rpt"/>
</dbReference>
<dbReference type="PROSITE" id="PS51450">
    <property type="entry name" value="LRR"/>
    <property type="match status" value="2"/>
</dbReference>
<feature type="compositionally biased region" description="Polar residues" evidence="4">
    <location>
        <begin position="1572"/>
        <end position="1587"/>
    </location>
</feature>
<dbReference type="InterPro" id="IPR036770">
    <property type="entry name" value="Ankyrin_rpt-contain_sf"/>
</dbReference>
<keyword evidence="6" id="KW-1185">Reference proteome</keyword>
<dbReference type="Proteomes" id="UP000039865">
    <property type="component" value="Unassembled WGS sequence"/>
</dbReference>
<feature type="compositionally biased region" description="Low complexity" evidence="4">
    <location>
        <begin position="1341"/>
        <end position="1353"/>
    </location>
</feature>
<evidence type="ECO:0000256" key="2">
    <source>
        <dbReference type="ARBA" id="ARBA00022737"/>
    </source>
</evidence>
<evidence type="ECO:0000256" key="3">
    <source>
        <dbReference type="PROSITE-ProRule" id="PRU00023"/>
    </source>
</evidence>
<feature type="region of interest" description="Disordered" evidence="4">
    <location>
        <begin position="1333"/>
        <end position="1393"/>
    </location>
</feature>
<keyword evidence="1" id="KW-0433">Leucine-rich repeat</keyword>
<keyword evidence="2" id="KW-0677">Repeat</keyword>
<dbReference type="SUPFAM" id="SSF48403">
    <property type="entry name" value="Ankyrin repeat"/>
    <property type="match status" value="1"/>
</dbReference>
<dbReference type="PANTHER" id="PTHR24366:SF96">
    <property type="entry name" value="LEUCINE RICH REPEAT CONTAINING 53"/>
    <property type="match status" value="1"/>
</dbReference>
<sequence>MGDQQADKTQCQVLRKHNWNRILKANTFHSPRLGARTNPPQSNFSVEEDSKIIVQQHSLQQQNTLNIKNQSSEEKLRQIQEVASEYNVQNYNLEDRGANKNIQSSQNARSDNKKSQELKKDTFYPQNQLKKPTKLPSSRDVMKQMQTNTSTTVPLVKKVEEKQTYSLAVSHQVSLTTQIKMDNRATAEDEDFIDDILDDSMELRESQTQTHSSITKTKPNSGISTGKANQSTPSNNKINTTSPSKLNSKFTSSAGVHSRSQFSASNSQQSKNQIKQSVVQGKKTLQSLMSDKDHQADNKSIVQLDLNLSMSNLQRIPTEQLNNINLRSIDLRNNRITSEGICCELFQLPNVWKLQLDNNLITELPDQFELMVGLRQITLGQNQLEKLPESLFKLKNIEKLDLSQNKLVNLSNSIEKLANLKYLYLSENNFTILPRAIGLLNNLQQISLEWFMYIEPLFDKLIKRIIPIQAPHKEIKTQEESSILLVIEAFNQCKKEQVNFFDFIQSFYKQASIKDVFKTLKINKGSTLIHFICKYQHMHLFDLMKEYKQNIDINVTDQLGNSPLIIAIQEKSSVVTDKILREFKDQLNLVYKGINEDDNEQMTPTKGQSKQPTTIVLHPLLLSLRNQLYETALRIFNIMVKNHNKSNQSEILNLNMKDENSLSIMHYLFMNFSTNMELSVELCQEILKQFERGQKNIPQSVKLGLNDQNKQGMTPFDLAVEVKQNQAIEFAIYYNKNLLPAFQQTKLNQKKDQFDLNFNKNARGLTPLHRAILNLNYKAIYLLLQSGDCNLFLKDRDFKTARDYCLLKQFLNKYLRKGESNIIRNIVQKIYHDRIREYEKIQQSNKTEKRGYQLRSGILVKNVQHNNTNFFYMSQRRGNRVKYNSWYTRINQAGGLNGQGNQTKNDQQQPNNLNGLHLNSQQVTHEQKDGDYDDEESEEEQIRIEDVKDDDENLLKANSYVQDSIVKMNLMIGDDQEYKPNRPVDRKANSLLKPTINQVNLNERRLSDQQQQQQNKKTSASLIQKHNALQASTNKTIQVVNHSQKASITSKLSPRQQNMNSDQQKIRISQPITEVVSFDIQQRINAVEIRDVSSVLSHRRDSEEFNIAEEEEGQEEGNDESPSTLPSNKYKYIMSVNNSKLARKPYYKQIQRNRFEREFCIIMDPRVDLSEKMNKLFSVFSQVQQNISHPQKDISSGFYRDGREFLGFLKLELESKEFNLAALKNEILYFQEIIFGNSNFALIINDGNQSARKNTNNNFSLERGPLPMIQETQHENTNISPQKKFLAQPSANKFGFKQMNKTSTNSRQNFSSIQATEQLEEDKSQIALRLNTATSSKNLDQSKQQSSSATTASRKTKVNEVKLVNMKNIVSGSQDDDGAKSPTSPRGNSGQINQKLNLTSTTLQIQSPQSNYGSSLTFQQQNLLKTKESCIKKIEVQITEKQQMSSPQDKNSGKWKQLTINPNSNTNSASNNSSSQNISISGVAKGLQKINSKLSNTPQSQRANQQILSLMTNAQTQNSSSSLNTNRNTLNLQTAQAKTTEVSNIIITSSQNKTSSSLSNRSSSNPRNSLIGNTANNLKQQVQKSQPQSLSIAQSNSQANQGNSSLAKVSYVSFQPKNSNLGQTTQNGNTASQVQSESQPFMMSTTQNTNNNTNTTLTQLGMSHQSKLKAPATKNYNRHTIGKTTIKK</sequence>
<gene>
    <name evidence="5" type="primary">Contig8053.g8599</name>
    <name evidence="5" type="ORF">STYLEM_14712</name>
</gene>
<dbReference type="PROSITE" id="PS50088">
    <property type="entry name" value="ANK_REPEAT"/>
    <property type="match status" value="1"/>
</dbReference>
<feature type="compositionally biased region" description="Polar residues" evidence="4">
    <location>
        <begin position="206"/>
        <end position="259"/>
    </location>
</feature>
<feature type="region of interest" description="Disordered" evidence="4">
    <location>
        <begin position="1550"/>
        <end position="1604"/>
    </location>
</feature>
<dbReference type="SMART" id="SM00369">
    <property type="entry name" value="LRR_TYP"/>
    <property type="match status" value="3"/>
</dbReference>
<feature type="compositionally biased region" description="Low complexity" evidence="4">
    <location>
        <begin position="1550"/>
        <end position="1571"/>
    </location>
</feature>
<dbReference type="Gene3D" id="1.25.40.20">
    <property type="entry name" value="Ankyrin repeat-containing domain"/>
    <property type="match status" value="2"/>
</dbReference>
<feature type="compositionally biased region" description="Low complexity" evidence="4">
    <location>
        <begin position="1588"/>
        <end position="1604"/>
    </location>
</feature>
<dbReference type="InterPro" id="IPR002110">
    <property type="entry name" value="Ankyrin_rpt"/>
</dbReference>
<feature type="region of interest" description="Disordered" evidence="4">
    <location>
        <begin position="1103"/>
        <end position="1128"/>
    </location>
</feature>
<dbReference type="SUPFAM" id="SSF52058">
    <property type="entry name" value="L domain-like"/>
    <property type="match status" value="1"/>
</dbReference>
<dbReference type="InterPro" id="IPR003591">
    <property type="entry name" value="Leu-rich_rpt_typical-subtyp"/>
</dbReference>
<feature type="region of interest" description="Disordered" evidence="4">
    <location>
        <begin position="894"/>
        <end position="946"/>
    </location>
</feature>
<feature type="compositionally biased region" description="Polar residues" evidence="4">
    <location>
        <begin position="1381"/>
        <end position="1393"/>
    </location>
</feature>
<feature type="compositionally biased region" description="Acidic residues" evidence="4">
    <location>
        <begin position="1104"/>
        <end position="1119"/>
    </location>
</feature>
<dbReference type="OrthoDB" id="428236at2759"/>
<feature type="region of interest" description="Disordered" evidence="4">
    <location>
        <begin position="1617"/>
        <end position="1639"/>
    </location>
</feature>
<feature type="compositionally biased region" description="Basic and acidic residues" evidence="4">
    <location>
        <begin position="110"/>
        <end position="122"/>
    </location>
</feature>
<evidence type="ECO:0000313" key="5">
    <source>
        <dbReference type="EMBL" id="CDW85630.1"/>
    </source>
</evidence>
<dbReference type="OMA" id="DNNDICE"/>
<feature type="region of interest" description="Disordered" evidence="4">
    <location>
        <begin position="90"/>
        <end position="150"/>
    </location>
</feature>
<dbReference type="EMBL" id="CCKQ01013915">
    <property type="protein sequence ID" value="CDW85630.1"/>
    <property type="molecule type" value="Genomic_DNA"/>
</dbReference>
<feature type="compositionally biased region" description="Low complexity" evidence="4">
    <location>
        <begin position="1460"/>
        <end position="1477"/>
    </location>
</feature>
<proteinExistence type="predicted"/>
<organism evidence="5 6">
    <name type="scientific">Stylonychia lemnae</name>
    <name type="common">Ciliate</name>
    <dbReference type="NCBI Taxonomy" id="5949"/>
    <lineage>
        <taxon>Eukaryota</taxon>
        <taxon>Sar</taxon>
        <taxon>Alveolata</taxon>
        <taxon>Ciliophora</taxon>
        <taxon>Intramacronucleata</taxon>
        <taxon>Spirotrichea</taxon>
        <taxon>Stichotrichia</taxon>
        <taxon>Sporadotrichida</taxon>
        <taxon>Oxytrichidae</taxon>
        <taxon>Stylonychinae</taxon>
        <taxon>Stylonychia</taxon>
    </lineage>
</organism>
<reference evidence="5 6" key="1">
    <citation type="submission" date="2014-06" db="EMBL/GenBank/DDBJ databases">
        <authorList>
            <person name="Swart Estienne"/>
        </authorList>
    </citation>
    <scope>NUCLEOTIDE SEQUENCE [LARGE SCALE GENOMIC DNA]</scope>
    <source>
        <strain evidence="5 6">130c</strain>
    </source>
</reference>
<feature type="region of interest" description="Disordered" evidence="4">
    <location>
        <begin position="204"/>
        <end position="279"/>
    </location>
</feature>
<feature type="compositionally biased region" description="Low complexity" evidence="4">
    <location>
        <begin position="260"/>
        <end position="279"/>
    </location>
</feature>
<evidence type="ECO:0000256" key="1">
    <source>
        <dbReference type="ARBA" id="ARBA00022614"/>
    </source>
</evidence>
<feature type="compositionally biased region" description="Polar residues" evidence="4">
    <location>
        <begin position="1439"/>
        <end position="1450"/>
    </location>
</feature>
<dbReference type="Gene3D" id="3.80.10.10">
    <property type="entry name" value="Ribonuclease Inhibitor"/>
    <property type="match status" value="1"/>
</dbReference>
<dbReference type="SMART" id="SM00248">
    <property type="entry name" value="ANK"/>
    <property type="match status" value="4"/>
</dbReference>
<dbReference type="Pfam" id="PF13855">
    <property type="entry name" value="LRR_8"/>
    <property type="match status" value="1"/>
</dbReference>
<dbReference type="InParanoid" id="A0A078AT50"/>
<dbReference type="InterPro" id="IPR032675">
    <property type="entry name" value="LRR_dom_sf"/>
</dbReference>
<feature type="repeat" description="ANK" evidence="3">
    <location>
        <begin position="763"/>
        <end position="787"/>
    </location>
</feature>
<evidence type="ECO:0000256" key="4">
    <source>
        <dbReference type="SAM" id="MobiDB-lite"/>
    </source>
</evidence>
<evidence type="ECO:0000313" key="6">
    <source>
        <dbReference type="Proteomes" id="UP000039865"/>
    </source>
</evidence>
<dbReference type="PANTHER" id="PTHR24366">
    <property type="entry name" value="IG(IMMUNOGLOBULIN) AND LRR(LEUCINE RICH REPEAT) DOMAINS"/>
    <property type="match status" value="1"/>
</dbReference>
<feature type="compositionally biased region" description="Polar residues" evidence="4">
    <location>
        <begin position="903"/>
        <end position="924"/>
    </location>
</feature>
<dbReference type="PROSITE" id="PS50297">
    <property type="entry name" value="ANK_REP_REGION"/>
    <property type="match status" value="1"/>
</dbReference>
<feature type="compositionally biased region" description="Polar residues" evidence="4">
    <location>
        <begin position="100"/>
        <end position="109"/>
    </location>
</feature>
<accession>A0A078AT50</accession>
<name>A0A078AT50_STYLE</name>
<protein>
    <submittedName>
        <fullName evidence="5">Leucine rich repeat protein</fullName>
    </submittedName>
</protein>
<feature type="region of interest" description="Disordered" evidence="4">
    <location>
        <begin position="1042"/>
        <end position="1064"/>
    </location>
</feature>